<dbReference type="EMBL" id="LLXI01000347">
    <property type="protein sequence ID" value="PKY44822.1"/>
    <property type="molecule type" value="Genomic_DNA"/>
</dbReference>
<reference evidence="1 2" key="1">
    <citation type="submission" date="2015-10" db="EMBL/GenBank/DDBJ databases">
        <title>Genome analyses suggest a sexual origin of heterokaryosis in a supposedly ancient asexual fungus.</title>
        <authorList>
            <person name="Ropars J."/>
            <person name="Sedzielewska K."/>
            <person name="Noel J."/>
            <person name="Charron P."/>
            <person name="Farinelli L."/>
            <person name="Marton T."/>
            <person name="Kruger M."/>
            <person name="Pelin A."/>
            <person name="Brachmann A."/>
            <person name="Corradi N."/>
        </authorList>
    </citation>
    <scope>NUCLEOTIDE SEQUENCE [LARGE SCALE GENOMIC DNA]</scope>
    <source>
        <strain evidence="1 2">A4</strain>
    </source>
</reference>
<dbReference type="Proteomes" id="UP000234323">
    <property type="component" value="Unassembled WGS sequence"/>
</dbReference>
<accession>A0A2I1GDW3</accession>
<gene>
    <name evidence="1" type="ORF">RhiirA4_459230</name>
</gene>
<name>A0A2I1GDW3_9GLOM</name>
<sequence>MKEARSKKSLVALSKEEQSKFKIIEGIQIRENVLSAISDDDPELVIQWNSEAFNNVNNSRDGDPTHTIANLVEYIKSAGAKIYTTKTWSLGFKQNAIFLNAFITYQTGRAGFLQCRISQNLSKLIATLVNMTLPDLIWRLIGLK</sequence>
<proteinExistence type="predicted"/>
<protein>
    <submittedName>
        <fullName evidence="1">Uncharacterized protein</fullName>
    </submittedName>
</protein>
<keyword evidence="2" id="KW-1185">Reference proteome</keyword>
<evidence type="ECO:0000313" key="2">
    <source>
        <dbReference type="Proteomes" id="UP000234323"/>
    </source>
</evidence>
<comment type="caution">
    <text evidence="1">The sequence shown here is derived from an EMBL/GenBank/DDBJ whole genome shotgun (WGS) entry which is preliminary data.</text>
</comment>
<evidence type="ECO:0000313" key="1">
    <source>
        <dbReference type="EMBL" id="PKY44822.1"/>
    </source>
</evidence>
<dbReference type="OrthoDB" id="10358090at2759"/>
<organism evidence="1 2">
    <name type="scientific">Rhizophagus irregularis</name>
    <dbReference type="NCBI Taxonomy" id="588596"/>
    <lineage>
        <taxon>Eukaryota</taxon>
        <taxon>Fungi</taxon>
        <taxon>Fungi incertae sedis</taxon>
        <taxon>Mucoromycota</taxon>
        <taxon>Glomeromycotina</taxon>
        <taxon>Glomeromycetes</taxon>
        <taxon>Glomerales</taxon>
        <taxon>Glomeraceae</taxon>
        <taxon>Rhizophagus</taxon>
    </lineage>
</organism>
<dbReference type="AlphaFoldDB" id="A0A2I1GDW3"/>